<dbReference type="AlphaFoldDB" id="A0AAW1Q2Q7"/>
<organism evidence="10 11">
    <name type="scientific">[Myrmecia] bisecta</name>
    <dbReference type="NCBI Taxonomy" id="41462"/>
    <lineage>
        <taxon>Eukaryota</taxon>
        <taxon>Viridiplantae</taxon>
        <taxon>Chlorophyta</taxon>
        <taxon>core chlorophytes</taxon>
        <taxon>Trebouxiophyceae</taxon>
        <taxon>Trebouxiales</taxon>
        <taxon>Trebouxiaceae</taxon>
        <taxon>Myrmecia</taxon>
    </lineage>
</organism>
<feature type="compositionally biased region" description="Basic and acidic residues" evidence="8">
    <location>
        <begin position="658"/>
        <end position="669"/>
    </location>
</feature>
<feature type="compositionally biased region" description="Low complexity" evidence="8">
    <location>
        <begin position="17"/>
        <end position="33"/>
    </location>
</feature>
<feature type="region of interest" description="Disordered" evidence="8">
    <location>
        <begin position="1"/>
        <end position="33"/>
    </location>
</feature>
<dbReference type="InterPro" id="IPR031693">
    <property type="entry name" value="Sin3_C"/>
</dbReference>
<keyword evidence="6 7" id="KW-0539">Nucleus</keyword>
<dbReference type="FunFam" id="1.20.1160.11:FF:000002">
    <property type="entry name" value="Paired amphipathic helix protein SIN3"/>
    <property type="match status" value="1"/>
</dbReference>
<feature type="region of interest" description="Disordered" evidence="8">
    <location>
        <begin position="722"/>
        <end position="792"/>
    </location>
</feature>
<sequence>MKRRVDSEGLGQGNPKRPASGAGRLPPAAAAPAGRLTTNDALSYLRDVKLKFQDSKEVYDTFLEIMKEFKAQRINTEGVIERVKQLFAGHRELILGFNTFLPKGYEIQTNFDEVKPEPEQRVAPKQAVEFDQAINYVNKIKTRFANDERVYKAFLEILNMYRKGQKTIAQVYEEVALLFRAHRDLLEEFTYFLPDSTPPQLPAKQRLAGRKVPGGGHRPGQLSESQVLRKLHQRKAGRRGDDHRHPDDDMEERRGVRTNLAKELGFFEKVKLRIRNREQYQDFLKCLNLFAQEIITKGELQGMVQDILGRHPDLLVGFNEFLQRCEGLDFDYDSKLAQQGKMSTRDLQKMKQISATEKYATRPISELDVSNWERCTTSYVMLPPDYPRPRCSGRVINKVPADLFNDVWVSVTSGSEDYSFKHMRKNQYEEALFRCEDDRYELDMLIQCNASAIRALRPLQDQVDRLEQDEKPNYRIPEAALNAVHYRAVEKIYGEQGTAIVRLLKQNPGTAIPVVLARLVQKEDEWLRVKQHMAKQWQKVYEHNYHKSLDHRSFYFKQTDKRNLGHKSMLGEIKDLVERRRAEAAGLHALTTLAHAARLAPDLTFDYKDRVVHDDVYVVVKYAVKEMCTSGDTAERIMEFWYAFVEVLFGMPPRSVAEKAAKEEARPDPSEPAAHTNAGKDQSKHPLGALELAAISEANGADSEAPSAMEVDDTAGVNATGQAVSGAESGAQRRKAKTRDAEGVDVDTDEDVDAGAATEEEAGSEDVDAAERERSYAQCKPLAPERMADQGETSMTPGSVFYGNDTFYIFFRLHQFLYDRLRRARKCSQQKGKPTFRQSGEPLELEDANTLGPETEESKRIHDEFMQMVYHLIDGTIDSSQYEDNTRTLLGTNSYVLFTLDKLIYKVVKQLQAVLSDDLSSKLLDLYKYERARSVSVADAVYNANAHVLLHDDNCYRLESLANGALTVQLLDSDKTEVPPGVLDPGFADYLKQFTDSPAADTIEDSSGKRRQPFLVRSLPSARGGALDDQVVAAMKGTEVANGLECKIQTVSSKVSYVLDTEDIFRRFKRGKRSGPSAAAKQARTNRFNGWLNRFSVPEPHVEQLPAPMAA</sequence>
<feature type="compositionally biased region" description="Acidic residues" evidence="8">
    <location>
        <begin position="743"/>
        <end position="768"/>
    </location>
</feature>
<feature type="compositionally biased region" description="Basic and acidic residues" evidence="8">
    <location>
        <begin position="238"/>
        <end position="254"/>
    </location>
</feature>
<evidence type="ECO:0000256" key="4">
    <source>
        <dbReference type="ARBA" id="ARBA00023015"/>
    </source>
</evidence>
<keyword evidence="3" id="KW-0677">Repeat</keyword>
<dbReference type="Proteomes" id="UP001489004">
    <property type="component" value="Unassembled WGS sequence"/>
</dbReference>
<protein>
    <recommendedName>
        <fullName evidence="9">Histone deacetylase interacting domain-containing protein</fullName>
    </recommendedName>
</protein>
<keyword evidence="4" id="KW-0805">Transcription regulation</keyword>
<dbReference type="FunFam" id="1.20.1160.11:FF:000003">
    <property type="entry name" value="Paired amphipathic helix SIN3-like protein"/>
    <property type="match status" value="1"/>
</dbReference>
<dbReference type="PANTHER" id="PTHR12346:SF0">
    <property type="entry name" value="SIN3A, ISOFORM G"/>
    <property type="match status" value="1"/>
</dbReference>
<dbReference type="InterPro" id="IPR039774">
    <property type="entry name" value="Sin3-like"/>
</dbReference>
<name>A0AAW1Q2Q7_9CHLO</name>
<dbReference type="GO" id="GO:0003714">
    <property type="term" value="F:transcription corepressor activity"/>
    <property type="evidence" value="ECO:0007669"/>
    <property type="project" value="InterPro"/>
</dbReference>
<evidence type="ECO:0000256" key="2">
    <source>
        <dbReference type="ARBA" id="ARBA00022491"/>
    </source>
</evidence>
<proteinExistence type="predicted"/>
<gene>
    <name evidence="10" type="ORF">WJX72_009077</name>
</gene>
<evidence type="ECO:0000313" key="11">
    <source>
        <dbReference type="Proteomes" id="UP001489004"/>
    </source>
</evidence>
<dbReference type="SMART" id="SM00761">
    <property type="entry name" value="HDAC_interact"/>
    <property type="match status" value="1"/>
</dbReference>
<evidence type="ECO:0000256" key="1">
    <source>
        <dbReference type="ARBA" id="ARBA00004123"/>
    </source>
</evidence>
<dbReference type="GO" id="GO:0000118">
    <property type="term" value="C:histone deacetylase complex"/>
    <property type="evidence" value="ECO:0007669"/>
    <property type="project" value="TreeGrafter"/>
</dbReference>
<evidence type="ECO:0000256" key="7">
    <source>
        <dbReference type="PROSITE-ProRule" id="PRU00810"/>
    </source>
</evidence>
<evidence type="ECO:0000256" key="5">
    <source>
        <dbReference type="ARBA" id="ARBA00023163"/>
    </source>
</evidence>
<dbReference type="FunFam" id="1.20.1160.11:FF:000001">
    <property type="entry name" value="Paired amphipathic helix protein Sin3"/>
    <property type="match status" value="1"/>
</dbReference>
<feature type="region of interest" description="Disordered" evidence="8">
    <location>
        <begin position="200"/>
        <end position="254"/>
    </location>
</feature>
<dbReference type="Pfam" id="PF16879">
    <property type="entry name" value="Sin3a_C"/>
    <property type="match status" value="1"/>
</dbReference>
<keyword evidence="2" id="KW-0678">Repressor</keyword>
<dbReference type="GO" id="GO:0000122">
    <property type="term" value="P:negative regulation of transcription by RNA polymerase II"/>
    <property type="evidence" value="ECO:0007669"/>
    <property type="project" value="TreeGrafter"/>
</dbReference>
<dbReference type="PANTHER" id="PTHR12346">
    <property type="entry name" value="SIN3B-RELATED"/>
    <property type="match status" value="1"/>
</dbReference>
<evidence type="ECO:0000256" key="6">
    <source>
        <dbReference type="ARBA" id="ARBA00023242"/>
    </source>
</evidence>
<dbReference type="PROSITE" id="PS51477">
    <property type="entry name" value="PAH"/>
    <property type="match status" value="3"/>
</dbReference>
<evidence type="ECO:0000313" key="10">
    <source>
        <dbReference type="EMBL" id="KAK9814632.1"/>
    </source>
</evidence>
<accession>A0AAW1Q2Q7</accession>
<comment type="subcellular location">
    <subcellularLocation>
        <location evidence="1 7">Nucleus</location>
    </subcellularLocation>
</comment>
<feature type="region of interest" description="Disordered" evidence="8">
    <location>
        <begin position="829"/>
        <end position="853"/>
    </location>
</feature>
<dbReference type="Gene3D" id="1.20.1160.11">
    <property type="entry name" value="Paired amphipathic helix"/>
    <property type="match status" value="3"/>
</dbReference>
<reference evidence="10 11" key="1">
    <citation type="journal article" date="2024" name="Nat. Commun.">
        <title>Phylogenomics reveals the evolutionary origins of lichenization in chlorophyte algae.</title>
        <authorList>
            <person name="Puginier C."/>
            <person name="Libourel C."/>
            <person name="Otte J."/>
            <person name="Skaloud P."/>
            <person name="Haon M."/>
            <person name="Grisel S."/>
            <person name="Petersen M."/>
            <person name="Berrin J.G."/>
            <person name="Delaux P.M."/>
            <person name="Dal Grande F."/>
            <person name="Keller J."/>
        </authorList>
    </citation>
    <scope>NUCLEOTIDE SEQUENCE [LARGE SCALE GENOMIC DNA]</scope>
    <source>
        <strain evidence="10 11">SAG 2043</strain>
    </source>
</reference>
<dbReference type="GO" id="GO:0000785">
    <property type="term" value="C:chromatin"/>
    <property type="evidence" value="ECO:0007669"/>
    <property type="project" value="TreeGrafter"/>
</dbReference>
<dbReference type="InterPro" id="IPR036600">
    <property type="entry name" value="PAH_sf"/>
</dbReference>
<feature type="compositionally biased region" description="Polar residues" evidence="8">
    <location>
        <begin position="829"/>
        <end position="838"/>
    </location>
</feature>
<keyword evidence="5" id="KW-0804">Transcription</keyword>
<feature type="region of interest" description="Disordered" evidence="8">
    <location>
        <begin position="658"/>
        <end position="683"/>
    </location>
</feature>
<dbReference type="InterPro" id="IPR013194">
    <property type="entry name" value="HDAC_interact_dom"/>
</dbReference>
<keyword evidence="11" id="KW-1185">Reference proteome</keyword>
<comment type="caution">
    <text evidence="10">The sequence shown here is derived from an EMBL/GenBank/DDBJ whole genome shotgun (WGS) entry which is preliminary data.</text>
</comment>
<dbReference type="Pfam" id="PF02671">
    <property type="entry name" value="PAH"/>
    <property type="match status" value="3"/>
</dbReference>
<dbReference type="InterPro" id="IPR003822">
    <property type="entry name" value="PAH"/>
</dbReference>
<evidence type="ECO:0000259" key="9">
    <source>
        <dbReference type="SMART" id="SM00761"/>
    </source>
</evidence>
<dbReference type="SUPFAM" id="SSF47762">
    <property type="entry name" value="PAH2 domain"/>
    <property type="match status" value="3"/>
</dbReference>
<dbReference type="EMBL" id="JALJOR010000007">
    <property type="protein sequence ID" value="KAK9814632.1"/>
    <property type="molecule type" value="Genomic_DNA"/>
</dbReference>
<feature type="domain" description="Histone deacetylase interacting" evidence="9">
    <location>
        <begin position="371"/>
        <end position="473"/>
    </location>
</feature>
<dbReference type="Pfam" id="PF08295">
    <property type="entry name" value="Sin3_corepress"/>
    <property type="match status" value="1"/>
</dbReference>
<evidence type="ECO:0000256" key="8">
    <source>
        <dbReference type="SAM" id="MobiDB-lite"/>
    </source>
</evidence>
<evidence type="ECO:0000256" key="3">
    <source>
        <dbReference type="ARBA" id="ARBA00022737"/>
    </source>
</evidence>